<evidence type="ECO:0000313" key="1">
    <source>
        <dbReference type="EMBL" id="CCI46291.1"/>
    </source>
</evidence>
<comment type="caution">
    <text evidence="1">The sequence shown here is derived from an EMBL/GenBank/DDBJ whole genome shotgun (WGS) entry which is preliminary data.</text>
</comment>
<gene>
    <name evidence="1" type="ORF">BN9_072200</name>
</gene>
<accession>A0A024GHU4</accession>
<dbReference type="EMBL" id="CAIX01000122">
    <property type="protein sequence ID" value="CCI46291.1"/>
    <property type="molecule type" value="Genomic_DNA"/>
</dbReference>
<evidence type="ECO:0000313" key="2">
    <source>
        <dbReference type="Proteomes" id="UP000053237"/>
    </source>
</evidence>
<protein>
    <submittedName>
        <fullName evidence="1">Uncharacterized protein</fullName>
    </submittedName>
</protein>
<organism evidence="1 2">
    <name type="scientific">Albugo candida</name>
    <dbReference type="NCBI Taxonomy" id="65357"/>
    <lineage>
        <taxon>Eukaryota</taxon>
        <taxon>Sar</taxon>
        <taxon>Stramenopiles</taxon>
        <taxon>Oomycota</taxon>
        <taxon>Peronosporomycetes</taxon>
        <taxon>Albuginales</taxon>
        <taxon>Albuginaceae</taxon>
        <taxon>Albugo</taxon>
    </lineage>
</organism>
<dbReference type="Proteomes" id="UP000053237">
    <property type="component" value="Unassembled WGS sequence"/>
</dbReference>
<dbReference type="InterPro" id="IPR036617">
    <property type="entry name" value="BAF_sf"/>
</dbReference>
<dbReference type="AlphaFoldDB" id="A0A024GHU4"/>
<name>A0A024GHU4_9STRA</name>
<dbReference type="OrthoDB" id="198303at2759"/>
<keyword evidence="2" id="KW-1185">Reference proteome</keyword>
<dbReference type="InParanoid" id="A0A024GHU4"/>
<dbReference type="GO" id="GO:0003677">
    <property type="term" value="F:DNA binding"/>
    <property type="evidence" value="ECO:0007669"/>
    <property type="project" value="InterPro"/>
</dbReference>
<proteinExistence type="predicted"/>
<sequence length="124" mass="13829">MSDGYDPQKSRIAEDRLADFLRAPLTGDLLEVPGIGSAAISKLASGDEEDRVTNTYQLIGKFLILKRNSEENEEELMECSAHCDAFWHWLKSKQITAYRSGIVMAIAEKVNTMLPGIYDAADFN</sequence>
<dbReference type="Gene3D" id="1.10.150.40">
    <property type="entry name" value="Barrier-to-autointegration factor, BAF"/>
    <property type="match status" value="1"/>
</dbReference>
<reference evidence="1 2" key="1">
    <citation type="submission" date="2012-05" db="EMBL/GenBank/DDBJ databases">
        <title>Recombination and specialization in a pathogen metapopulation.</title>
        <authorList>
            <person name="Gardiner A."/>
            <person name="Kemen E."/>
            <person name="Schultz-Larsen T."/>
            <person name="MacLean D."/>
            <person name="Van Oosterhout C."/>
            <person name="Jones J.D.G."/>
        </authorList>
    </citation>
    <scope>NUCLEOTIDE SEQUENCE [LARGE SCALE GENOMIC DNA]</scope>
    <source>
        <strain evidence="1 2">Ac Nc2</strain>
    </source>
</reference>